<name>A0A401FVV1_9BACT</name>
<dbReference type="PANTHER" id="PTHR30405:SF25">
    <property type="entry name" value="RNA-GUIDED DNA ENDONUCLEASE INSQ-RELATED"/>
    <property type="match status" value="1"/>
</dbReference>
<evidence type="ECO:0000259" key="9">
    <source>
        <dbReference type="Pfam" id="PF07282"/>
    </source>
</evidence>
<keyword evidence="5" id="KW-0862">Zinc</keyword>
<organism evidence="11 12">
    <name type="scientific">Desulfonema ishimotonii</name>
    <dbReference type="NCBI Taxonomy" id="45657"/>
    <lineage>
        <taxon>Bacteria</taxon>
        <taxon>Pseudomonadati</taxon>
        <taxon>Thermodesulfobacteriota</taxon>
        <taxon>Desulfobacteria</taxon>
        <taxon>Desulfobacterales</taxon>
        <taxon>Desulfococcaceae</taxon>
        <taxon>Desulfonema</taxon>
    </lineage>
</organism>
<dbReference type="Pfam" id="PF01385">
    <property type="entry name" value="OrfB_IS605"/>
    <property type="match status" value="1"/>
</dbReference>
<evidence type="ECO:0000259" key="8">
    <source>
        <dbReference type="Pfam" id="PF01385"/>
    </source>
</evidence>
<dbReference type="InterPro" id="IPR021027">
    <property type="entry name" value="Transposase_put_HTH"/>
</dbReference>
<accession>A0A401FVV1</accession>
<comment type="similarity">
    <text evidence="2">In the N-terminal section; belongs to the transposase 2 family.</text>
</comment>
<evidence type="ECO:0000256" key="1">
    <source>
        <dbReference type="ARBA" id="ARBA00008761"/>
    </source>
</evidence>
<dbReference type="InterPro" id="IPR010095">
    <property type="entry name" value="Cas12f1-like_TNB"/>
</dbReference>
<dbReference type="Pfam" id="PF12323">
    <property type="entry name" value="HTH_OrfB_IS605"/>
    <property type="match status" value="1"/>
</dbReference>
<evidence type="ECO:0000256" key="5">
    <source>
        <dbReference type="ARBA" id="ARBA00022833"/>
    </source>
</evidence>
<dbReference type="GO" id="GO:0006310">
    <property type="term" value="P:DNA recombination"/>
    <property type="evidence" value="ECO:0007669"/>
    <property type="project" value="UniProtKB-KW"/>
</dbReference>
<keyword evidence="3" id="KW-0815">Transposition</keyword>
<comment type="similarity">
    <text evidence="1">In the C-terminal section; belongs to the transposase 35 family.</text>
</comment>
<dbReference type="NCBIfam" id="NF040570">
    <property type="entry name" value="guided_TnpB"/>
    <property type="match status" value="1"/>
</dbReference>
<dbReference type="Pfam" id="PF07282">
    <property type="entry name" value="Cas12f1-like_TNB"/>
    <property type="match status" value="1"/>
</dbReference>
<evidence type="ECO:0000256" key="4">
    <source>
        <dbReference type="ARBA" id="ARBA00022723"/>
    </source>
</evidence>
<evidence type="ECO:0000313" key="12">
    <source>
        <dbReference type="Proteomes" id="UP000288096"/>
    </source>
</evidence>
<dbReference type="EMBL" id="BEXT01000001">
    <property type="protein sequence ID" value="GBC61064.1"/>
    <property type="molecule type" value="Genomic_DNA"/>
</dbReference>
<sequence>MICLRAYKYRIYPDREQRGKLAVQFGHARFVYNYALNARKEHYKKTGKGLSYSATAKMLPGMKKELEWLREADSQVLQQKLRDLDRAYVNFFQKRARHPRSKSKHSNQNIRYPQRFGIIGNRLRLPKVGDVKIVLHRHMDGVAKNVTVSKIKSGKYFASVQCEIVIPVSDNGLPAVGVDLGIRHFAILSTGEKVAHPSYLRKSEKRLVRLQRWLSKKKKGSVNRLRMRLKIARMHEHIANQRKDFLDKLSHRLTTRYGAIGLESLNIRGMVRNHCLAKSVSDSGWGMFVRQCEYKAVVNGASMHHADRFFPSSKMCNVCGAVNSDLKLGDRSWTCGNCGNCGTEHDRDVNAAVNLENLCTVGATGFQACGESVSPDPFQDIRPFSVKQEAQRL</sequence>
<feature type="domain" description="Transposase putative helix-turn-helix" evidence="10">
    <location>
        <begin position="1"/>
        <end position="48"/>
    </location>
</feature>
<reference evidence="12" key="2">
    <citation type="submission" date="2019-01" db="EMBL/GenBank/DDBJ databases">
        <title>Genome sequence of Desulfonema ishimotonii strain Tokyo 01.</title>
        <authorList>
            <person name="Fukui M."/>
        </authorList>
    </citation>
    <scope>NUCLEOTIDE SEQUENCE [LARGE SCALE GENOMIC DNA]</scope>
    <source>
        <strain evidence="12">Tokyo 01</strain>
    </source>
</reference>
<dbReference type="GO" id="GO:0046872">
    <property type="term" value="F:metal ion binding"/>
    <property type="evidence" value="ECO:0007669"/>
    <property type="project" value="UniProtKB-KW"/>
</dbReference>
<evidence type="ECO:0000313" key="11">
    <source>
        <dbReference type="EMBL" id="GBC61064.1"/>
    </source>
</evidence>
<dbReference type="InterPro" id="IPR051399">
    <property type="entry name" value="RNA-guided_DNA_endo/Transpos"/>
</dbReference>
<keyword evidence="12" id="KW-1185">Reference proteome</keyword>
<reference evidence="12" key="1">
    <citation type="submission" date="2017-11" db="EMBL/GenBank/DDBJ databases">
        <authorList>
            <person name="Watanabe M."/>
            <person name="Kojima H."/>
        </authorList>
    </citation>
    <scope>NUCLEOTIDE SEQUENCE [LARGE SCALE GENOMIC DNA]</scope>
    <source>
        <strain evidence="12">Tokyo 01</strain>
    </source>
</reference>
<feature type="domain" description="Probable transposase IS891/IS1136/IS1341" evidence="8">
    <location>
        <begin position="171"/>
        <end position="273"/>
    </location>
</feature>
<dbReference type="GO" id="GO:0003677">
    <property type="term" value="F:DNA binding"/>
    <property type="evidence" value="ECO:0007669"/>
    <property type="project" value="UniProtKB-KW"/>
</dbReference>
<comment type="caution">
    <text evidence="11">The sequence shown here is derived from an EMBL/GenBank/DDBJ whole genome shotgun (WGS) entry which is preliminary data.</text>
</comment>
<protein>
    <submittedName>
        <fullName evidence="11">Transposase</fullName>
    </submittedName>
</protein>
<keyword evidence="7" id="KW-0233">DNA recombination</keyword>
<dbReference type="GO" id="GO:0032196">
    <property type="term" value="P:transposition"/>
    <property type="evidence" value="ECO:0007669"/>
    <property type="project" value="UniProtKB-KW"/>
</dbReference>
<dbReference type="Proteomes" id="UP000288096">
    <property type="component" value="Unassembled WGS sequence"/>
</dbReference>
<gene>
    <name evidence="11" type="ORF">DENIS_2024</name>
</gene>
<proteinExistence type="inferred from homology"/>
<keyword evidence="6" id="KW-0238">DNA-binding</keyword>
<evidence type="ECO:0000256" key="3">
    <source>
        <dbReference type="ARBA" id="ARBA00022578"/>
    </source>
</evidence>
<dbReference type="RefSeq" id="WP_124328397.1">
    <property type="nucleotide sequence ID" value="NZ_BEXT01000001.1"/>
</dbReference>
<evidence type="ECO:0000259" key="10">
    <source>
        <dbReference type="Pfam" id="PF12323"/>
    </source>
</evidence>
<evidence type="ECO:0000256" key="6">
    <source>
        <dbReference type="ARBA" id="ARBA00023125"/>
    </source>
</evidence>
<feature type="domain" description="Cas12f1-like TNB" evidence="9">
    <location>
        <begin position="285"/>
        <end position="355"/>
    </location>
</feature>
<keyword evidence="4" id="KW-0479">Metal-binding</keyword>
<evidence type="ECO:0000256" key="7">
    <source>
        <dbReference type="ARBA" id="ARBA00023172"/>
    </source>
</evidence>
<dbReference type="PANTHER" id="PTHR30405">
    <property type="entry name" value="TRANSPOSASE"/>
    <property type="match status" value="1"/>
</dbReference>
<dbReference type="AlphaFoldDB" id="A0A401FVV1"/>
<evidence type="ECO:0000256" key="2">
    <source>
        <dbReference type="ARBA" id="ARBA00011044"/>
    </source>
</evidence>
<dbReference type="InterPro" id="IPR001959">
    <property type="entry name" value="Transposase"/>
</dbReference>
<dbReference type="OrthoDB" id="5321019at2"/>